<sequence>MASLLFAIFFRAAICASEPQPREVIWSKRSYGPDGPWQTVQVGFGSPGQNIDVYPAGSWESLFFAPEICNEPESGSFCFATEAGIYDLLRSDTYYKATQAGPVTDKTFYGTQTLHGDAQFTFDTLTLPGTDIIHDYLLPSHSTILVSKGFRILPNGTRYSASVGNLALGGPQANMSFGLDPNGVLANGTLLTNYMANTNVIPSSSYGLHIGSASLKIPGSLYLGGYDQLRVVGPVSGQSYGQHNLPIDLLDISIGVAVGRSPFNFTVLCGLLAKGNSSIERGLMVEVDAKEPYLYLPKSTCAAIAQNLPVTYSPDFGLYIWNTNDPQYERIVRSPAYLGFTFRANNSVTRNFTINVPFHLLNLNLSKPLSDRPTPYFPCSLPNLDTFRLGRAFMQAAFVSVNWMDNFQGLWFLAQAPGPNLAPAPRVVTIGAAAEILTPSENEWAQSWEGTWSPIEEDGQRLQTSTPVPTATSTPGVTKSQSTSSGLIAGVTVGVVVFLAGLGAGLLLWCRKKETHVDVRRDDITGGNDLPEVDERHHVNPQRMGLLEYMHKNQMQLPSDCTPEQAGSELQGSNVIQQCSYQPGDGIGRQPIRSFVELDGGGVQPRP</sequence>
<feature type="transmembrane region" description="Helical" evidence="2">
    <location>
        <begin position="487"/>
        <end position="510"/>
    </location>
</feature>
<dbReference type="InterPro" id="IPR021109">
    <property type="entry name" value="Peptidase_aspartic_dom_sf"/>
</dbReference>
<evidence type="ECO:0000256" key="1">
    <source>
        <dbReference type="SAM" id="MobiDB-lite"/>
    </source>
</evidence>
<reference evidence="5 6" key="1">
    <citation type="submission" date="2019-06" db="EMBL/GenBank/DDBJ databases">
        <title>Draft genome sequence of the filamentous fungus Phialemoniopsis curvata isolated from diesel fuel.</title>
        <authorList>
            <person name="Varaljay V.A."/>
            <person name="Lyon W.J."/>
            <person name="Crouch A.L."/>
            <person name="Drake C.E."/>
            <person name="Hollomon J.M."/>
            <person name="Nadeau L.J."/>
            <person name="Nunn H.S."/>
            <person name="Stevenson B.S."/>
            <person name="Bojanowski C.L."/>
            <person name="Crookes-Goodson W.J."/>
        </authorList>
    </citation>
    <scope>NUCLEOTIDE SEQUENCE [LARGE SCALE GENOMIC DNA]</scope>
    <source>
        <strain evidence="5 6">D216</strain>
    </source>
</reference>
<dbReference type="RefSeq" id="XP_030988759.1">
    <property type="nucleotide sequence ID" value="XM_031133721.1"/>
</dbReference>
<dbReference type="Proteomes" id="UP000319257">
    <property type="component" value="Unassembled WGS sequence"/>
</dbReference>
<protein>
    <recommendedName>
        <fullName evidence="4">Peptidase A1 domain-containing protein</fullName>
    </recommendedName>
</protein>
<organism evidence="5 6">
    <name type="scientific">Thyridium curvatum</name>
    <dbReference type="NCBI Taxonomy" id="1093900"/>
    <lineage>
        <taxon>Eukaryota</taxon>
        <taxon>Fungi</taxon>
        <taxon>Dikarya</taxon>
        <taxon>Ascomycota</taxon>
        <taxon>Pezizomycotina</taxon>
        <taxon>Sordariomycetes</taxon>
        <taxon>Sordariomycetidae</taxon>
        <taxon>Thyridiales</taxon>
        <taxon>Thyridiaceae</taxon>
        <taxon>Thyridium</taxon>
    </lineage>
</organism>
<proteinExistence type="predicted"/>
<evidence type="ECO:0000256" key="2">
    <source>
        <dbReference type="SAM" id="Phobius"/>
    </source>
</evidence>
<dbReference type="Gene3D" id="2.40.70.10">
    <property type="entry name" value="Acid Proteases"/>
    <property type="match status" value="2"/>
</dbReference>
<keyword evidence="2" id="KW-0812">Transmembrane</keyword>
<keyword evidence="6" id="KW-1185">Reference proteome</keyword>
<keyword evidence="2" id="KW-0472">Membrane</keyword>
<name>A0A507AQA1_9PEZI</name>
<comment type="caution">
    <text evidence="5">The sequence shown here is derived from an EMBL/GenBank/DDBJ whole genome shotgun (WGS) entry which is preliminary data.</text>
</comment>
<dbReference type="EMBL" id="SKBQ01000096">
    <property type="protein sequence ID" value="TPX07048.1"/>
    <property type="molecule type" value="Genomic_DNA"/>
</dbReference>
<feature type="domain" description="Peptidase A1" evidence="4">
    <location>
        <begin position="38"/>
        <end position="411"/>
    </location>
</feature>
<evidence type="ECO:0000259" key="4">
    <source>
        <dbReference type="PROSITE" id="PS51767"/>
    </source>
</evidence>
<feature type="chain" id="PRO_5021497932" description="Peptidase A1 domain-containing protein" evidence="3">
    <location>
        <begin position="18"/>
        <end position="607"/>
    </location>
</feature>
<dbReference type="InterPro" id="IPR033121">
    <property type="entry name" value="PEPTIDASE_A1"/>
</dbReference>
<dbReference type="STRING" id="1093900.A0A507AQA1"/>
<dbReference type="GeneID" id="41978483"/>
<gene>
    <name evidence="5" type="ORF">E0L32_011036</name>
</gene>
<dbReference type="OrthoDB" id="4074350at2759"/>
<dbReference type="AlphaFoldDB" id="A0A507AQA1"/>
<dbReference type="InParanoid" id="A0A507AQA1"/>
<dbReference type="SUPFAM" id="SSF50630">
    <property type="entry name" value="Acid proteases"/>
    <property type="match status" value="1"/>
</dbReference>
<keyword evidence="2" id="KW-1133">Transmembrane helix</keyword>
<keyword evidence="3" id="KW-0732">Signal</keyword>
<evidence type="ECO:0000313" key="5">
    <source>
        <dbReference type="EMBL" id="TPX07048.1"/>
    </source>
</evidence>
<accession>A0A507AQA1</accession>
<feature type="signal peptide" evidence="3">
    <location>
        <begin position="1"/>
        <end position="17"/>
    </location>
</feature>
<dbReference type="PROSITE" id="PS51767">
    <property type="entry name" value="PEPTIDASE_A1"/>
    <property type="match status" value="1"/>
</dbReference>
<feature type="compositionally biased region" description="Low complexity" evidence="1">
    <location>
        <begin position="464"/>
        <end position="478"/>
    </location>
</feature>
<evidence type="ECO:0000313" key="6">
    <source>
        <dbReference type="Proteomes" id="UP000319257"/>
    </source>
</evidence>
<feature type="region of interest" description="Disordered" evidence="1">
    <location>
        <begin position="459"/>
        <end position="483"/>
    </location>
</feature>
<evidence type="ECO:0000256" key="3">
    <source>
        <dbReference type="SAM" id="SignalP"/>
    </source>
</evidence>